<dbReference type="CDD" id="cd08638">
    <property type="entry name" value="DNA_pol_A_theta"/>
    <property type="match status" value="1"/>
</dbReference>
<evidence type="ECO:0000313" key="2">
    <source>
        <dbReference type="EMBL" id="CAH9127303.1"/>
    </source>
</evidence>
<dbReference type="GO" id="GO:0003887">
    <property type="term" value="F:DNA-directed DNA polymerase activity"/>
    <property type="evidence" value="ECO:0007669"/>
    <property type="project" value="InterPro"/>
</dbReference>
<dbReference type="EMBL" id="CAMAPF010000947">
    <property type="protein sequence ID" value="CAH9127303.1"/>
    <property type="molecule type" value="Genomic_DNA"/>
</dbReference>
<dbReference type="Gene3D" id="3.30.70.370">
    <property type="match status" value="1"/>
</dbReference>
<dbReference type="PANTHER" id="PTHR10133:SF62">
    <property type="entry name" value="DNA POLYMERASE THETA"/>
    <property type="match status" value="1"/>
</dbReference>
<evidence type="ECO:0000259" key="1">
    <source>
        <dbReference type="SMART" id="SM00482"/>
    </source>
</evidence>
<sequence>MAHFSKDSSLIELLSDPNGDVFTMIAARWTGKLQSMVSSKERDQTKRLIYGILYGMGAKSLAEQLDCSTDEAFEKIQSFKRFFPGVASWLQEAVSFCQEKGYVETLNGRKRFLSKIKVGDNKEKSKAQRQAVNSICQGSAADIIKMAMINLHYAMVKDVPNSRSSSGLPENTGMLKGRCRIVLQVHDELVLEVDPPVVKEAGMLLRMSMENAATLHVPLRVKLMAGKTWGSLEPFHVEGPHDNVMVLT</sequence>
<reference evidence="2" key="1">
    <citation type="submission" date="2022-07" db="EMBL/GenBank/DDBJ databases">
        <authorList>
            <person name="Macas J."/>
            <person name="Novak P."/>
            <person name="Neumann P."/>
        </authorList>
    </citation>
    <scope>NUCLEOTIDE SEQUENCE</scope>
</reference>
<dbReference type="InterPro" id="IPR002298">
    <property type="entry name" value="DNA_polymerase_A"/>
</dbReference>
<dbReference type="GO" id="GO:0006302">
    <property type="term" value="P:double-strand break repair"/>
    <property type="evidence" value="ECO:0007669"/>
    <property type="project" value="TreeGrafter"/>
</dbReference>
<protein>
    <recommendedName>
        <fullName evidence="1">DNA-directed DNA polymerase family A palm domain-containing protein</fullName>
    </recommendedName>
</protein>
<dbReference type="AlphaFoldDB" id="A0AAV0EVM3"/>
<evidence type="ECO:0000313" key="3">
    <source>
        <dbReference type="Proteomes" id="UP001152523"/>
    </source>
</evidence>
<dbReference type="Pfam" id="PF00476">
    <property type="entry name" value="DNA_pol_A"/>
    <property type="match status" value="1"/>
</dbReference>
<accession>A0AAV0EVM3</accession>
<proteinExistence type="predicted"/>
<keyword evidence="3" id="KW-1185">Reference proteome</keyword>
<organism evidence="2 3">
    <name type="scientific">Cuscuta epithymum</name>
    <dbReference type="NCBI Taxonomy" id="186058"/>
    <lineage>
        <taxon>Eukaryota</taxon>
        <taxon>Viridiplantae</taxon>
        <taxon>Streptophyta</taxon>
        <taxon>Embryophyta</taxon>
        <taxon>Tracheophyta</taxon>
        <taxon>Spermatophyta</taxon>
        <taxon>Magnoliopsida</taxon>
        <taxon>eudicotyledons</taxon>
        <taxon>Gunneridae</taxon>
        <taxon>Pentapetalae</taxon>
        <taxon>asterids</taxon>
        <taxon>lamiids</taxon>
        <taxon>Solanales</taxon>
        <taxon>Convolvulaceae</taxon>
        <taxon>Cuscuteae</taxon>
        <taxon>Cuscuta</taxon>
        <taxon>Cuscuta subgen. Cuscuta</taxon>
    </lineage>
</organism>
<dbReference type="SMART" id="SM00482">
    <property type="entry name" value="POLAc"/>
    <property type="match status" value="1"/>
</dbReference>
<feature type="domain" description="DNA-directed DNA polymerase family A palm" evidence="1">
    <location>
        <begin position="1"/>
        <end position="197"/>
    </location>
</feature>
<dbReference type="GO" id="GO:0006261">
    <property type="term" value="P:DNA-templated DNA replication"/>
    <property type="evidence" value="ECO:0007669"/>
    <property type="project" value="InterPro"/>
</dbReference>
<gene>
    <name evidence="2" type="ORF">CEPIT_LOCUS28214</name>
</gene>
<dbReference type="InterPro" id="IPR043502">
    <property type="entry name" value="DNA/RNA_pol_sf"/>
</dbReference>
<dbReference type="SUPFAM" id="SSF56672">
    <property type="entry name" value="DNA/RNA polymerases"/>
    <property type="match status" value="1"/>
</dbReference>
<dbReference type="Gene3D" id="1.10.150.20">
    <property type="entry name" value="5' to 3' exonuclease, C-terminal subdomain"/>
    <property type="match status" value="1"/>
</dbReference>
<comment type="caution">
    <text evidence="2">The sequence shown here is derived from an EMBL/GenBank/DDBJ whole genome shotgun (WGS) entry which is preliminary data.</text>
</comment>
<dbReference type="InterPro" id="IPR001098">
    <property type="entry name" value="DNA-dir_DNA_pol_A_palm_dom"/>
</dbReference>
<dbReference type="FunFam" id="1.10.150.20:FF:000002">
    <property type="entry name" value="DNA polymerase I"/>
    <property type="match status" value="1"/>
</dbReference>
<dbReference type="GO" id="GO:0003677">
    <property type="term" value="F:DNA binding"/>
    <property type="evidence" value="ECO:0007669"/>
    <property type="project" value="InterPro"/>
</dbReference>
<dbReference type="Proteomes" id="UP001152523">
    <property type="component" value="Unassembled WGS sequence"/>
</dbReference>
<dbReference type="PRINTS" id="PR00868">
    <property type="entry name" value="DNAPOLI"/>
</dbReference>
<dbReference type="PANTHER" id="PTHR10133">
    <property type="entry name" value="DNA POLYMERASE I"/>
    <property type="match status" value="1"/>
</dbReference>
<name>A0AAV0EVM3_9ASTE</name>